<dbReference type="InterPro" id="IPR043595">
    <property type="entry name" value="FaeB/C/D"/>
</dbReference>
<dbReference type="GO" id="GO:0005576">
    <property type="term" value="C:extracellular region"/>
    <property type="evidence" value="ECO:0007669"/>
    <property type="project" value="UniProtKB-SubCell"/>
</dbReference>
<name>A0AA40CVW7_9PEZI</name>
<reference evidence="11" key="1">
    <citation type="submission" date="2023-06" db="EMBL/GenBank/DDBJ databases">
        <title>Genome-scale phylogeny and comparative genomics of the fungal order Sordariales.</title>
        <authorList>
            <consortium name="Lawrence Berkeley National Laboratory"/>
            <person name="Hensen N."/>
            <person name="Bonometti L."/>
            <person name="Westerberg I."/>
            <person name="Brannstrom I.O."/>
            <person name="Guillou S."/>
            <person name="Cros-Aarteil S."/>
            <person name="Calhoun S."/>
            <person name="Haridas S."/>
            <person name="Kuo A."/>
            <person name="Mondo S."/>
            <person name="Pangilinan J."/>
            <person name="Riley R."/>
            <person name="Labutti K."/>
            <person name="Andreopoulos B."/>
            <person name="Lipzen A."/>
            <person name="Chen C."/>
            <person name="Yanf M."/>
            <person name="Daum C."/>
            <person name="Ng V."/>
            <person name="Clum A."/>
            <person name="Steindorff A."/>
            <person name="Ohm R."/>
            <person name="Martin F."/>
            <person name="Silar P."/>
            <person name="Natvig D."/>
            <person name="Lalanne C."/>
            <person name="Gautier V."/>
            <person name="Ament-Velasquez S.L."/>
            <person name="Kruys A."/>
            <person name="Hutchinson M.I."/>
            <person name="Powell A.J."/>
            <person name="Barry K."/>
            <person name="Miller A.N."/>
            <person name="Grigoriev I.V."/>
            <person name="Debuchy R."/>
            <person name="Gladieux P."/>
            <person name="Thoren M.H."/>
            <person name="Johannesson H."/>
        </authorList>
    </citation>
    <scope>NUCLEOTIDE SEQUENCE</scope>
    <source>
        <strain evidence="11">SMH2532-1</strain>
    </source>
</reference>
<keyword evidence="8" id="KW-0624">Polysaccharide degradation</keyword>
<dbReference type="EC" id="3.1.1.73" evidence="2"/>
<comment type="catalytic activity">
    <reaction evidence="9">
        <text>feruloyl-polysaccharide + H2O = ferulate + polysaccharide.</text>
        <dbReference type="EC" id="3.1.1.73"/>
    </reaction>
</comment>
<evidence type="ECO:0000256" key="2">
    <source>
        <dbReference type="ARBA" id="ARBA00013091"/>
    </source>
</evidence>
<dbReference type="EMBL" id="JAULSV010000002">
    <property type="protein sequence ID" value="KAK0651113.1"/>
    <property type="molecule type" value="Genomic_DNA"/>
</dbReference>
<dbReference type="GO" id="GO:0030600">
    <property type="term" value="F:feruloyl esterase activity"/>
    <property type="evidence" value="ECO:0007669"/>
    <property type="project" value="UniProtKB-EC"/>
</dbReference>
<evidence type="ECO:0000256" key="3">
    <source>
        <dbReference type="ARBA" id="ARBA00022525"/>
    </source>
</evidence>
<dbReference type="SUPFAM" id="SSF53474">
    <property type="entry name" value="alpha/beta-Hydrolases"/>
    <property type="match status" value="1"/>
</dbReference>
<evidence type="ECO:0000256" key="8">
    <source>
        <dbReference type="ARBA" id="ARBA00023326"/>
    </source>
</evidence>
<evidence type="ECO:0000256" key="5">
    <source>
        <dbReference type="ARBA" id="ARBA00022729"/>
    </source>
</evidence>
<dbReference type="GO" id="GO:0045493">
    <property type="term" value="P:xylan catabolic process"/>
    <property type="evidence" value="ECO:0007669"/>
    <property type="project" value="UniProtKB-KW"/>
</dbReference>
<sequence length="111" mass="11686">MQLSTLALPVLALAAPVLGARSPGCGKAPTIRSGEYSANVNGKNRQYIVRLPDNYNSNQAYRLVFTFHALGGDHRQIANGGSGTLAFYGLHPLMTGNNSAIFVSPNGINNG</sequence>
<feature type="chain" id="PRO_5043434108" description="feruloyl esterase" evidence="10">
    <location>
        <begin position="20"/>
        <end position="111"/>
    </location>
</feature>
<proteinExistence type="predicted"/>
<evidence type="ECO:0000256" key="4">
    <source>
        <dbReference type="ARBA" id="ARBA00022651"/>
    </source>
</evidence>
<accession>A0AA40CVW7</accession>
<gene>
    <name evidence="11" type="ORF">B0T16DRAFT_453615</name>
</gene>
<keyword evidence="12" id="KW-1185">Reference proteome</keyword>
<evidence type="ECO:0000256" key="10">
    <source>
        <dbReference type="SAM" id="SignalP"/>
    </source>
</evidence>
<dbReference type="Gene3D" id="3.40.50.1820">
    <property type="entry name" value="alpha/beta hydrolase"/>
    <property type="match status" value="1"/>
</dbReference>
<organism evidence="11 12">
    <name type="scientific">Cercophora newfieldiana</name>
    <dbReference type="NCBI Taxonomy" id="92897"/>
    <lineage>
        <taxon>Eukaryota</taxon>
        <taxon>Fungi</taxon>
        <taxon>Dikarya</taxon>
        <taxon>Ascomycota</taxon>
        <taxon>Pezizomycotina</taxon>
        <taxon>Sordariomycetes</taxon>
        <taxon>Sordariomycetidae</taxon>
        <taxon>Sordariales</taxon>
        <taxon>Lasiosphaeriaceae</taxon>
        <taxon>Cercophora</taxon>
    </lineage>
</organism>
<dbReference type="PANTHER" id="PTHR38050">
    <property type="match status" value="1"/>
</dbReference>
<dbReference type="Proteomes" id="UP001174936">
    <property type="component" value="Unassembled WGS sequence"/>
</dbReference>
<keyword evidence="6" id="KW-0378">Hydrolase</keyword>
<evidence type="ECO:0000256" key="7">
    <source>
        <dbReference type="ARBA" id="ARBA00023277"/>
    </source>
</evidence>
<evidence type="ECO:0000256" key="9">
    <source>
        <dbReference type="ARBA" id="ARBA00034075"/>
    </source>
</evidence>
<evidence type="ECO:0000313" key="11">
    <source>
        <dbReference type="EMBL" id="KAK0651113.1"/>
    </source>
</evidence>
<evidence type="ECO:0000256" key="1">
    <source>
        <dbReference type="ARBA" id="ARBA00004613"/>
    </source>
</evidence>
<dbReference type="AlphaFoldDB" id="A0AA40CVW7"/>
<dbReference type="InterPro" id="IPR029058">
    <property type="entry name" value="AB_hydrolase_fold"/>
</dbReference>
<keyword evidence="7" id="KW-0119">Carbohydrate metabolism</keyword>
<protein>
    <recommendedName>
        <fullName evidence="2">feruloyl esterase</fullName>
        <ecNumber evidence="2">3.1.1.73</ecNumber>
    </recommendedName>
</protein>
<feature type="signal peptide" evidence="10">
    <location>
        <begin position="1"/>
        <end position="19"/>
    </location>
</feature>
<keyword evidence="5 10" id="KW-0732">Signal</keyword>
<comment type="subcellular location">
    <subcellularLocation>
        <location evidence="1">Secreted</location>
    </subcellularLocation>
</comment>
<keyword evidence="4" id="KW-0858">Xylan degradation</keyword>
<keyword evidence="3" id="KW-0964">Secreted</keyword>
<dbReference type="PANTHER" id="PTHR38050:SF3">
    <property type="entry name" value="FERULOYL ESTERASE D"/>
    <property type="match status" value="1"/>
</dbReference>
<evidence type="ECO:0000256" key="6">
    <source>
        <dbReference type="ARBA" id="ARBA00022801"/>
    </source>
</evidence>
<comment type="caution">
    <text evidence="11">The sequence shown here is derived from an EMBL/GenBank/DDBJ whole genome shotgun (WGS) entry which is preliminary data.</text>
</comment>
<evidence type="ECO:0000313" key="12">
    <source>
        <dbReference type="Proteomes" id="UP001174936"/>
    </source>
</evidence>